<evidence type="ECO:0000256" key="3">
    <source>
        <dbReference type="ARBA" id="ARBA00022729"/>
    </source>
</evidence>
<dbReference type="Proteomes" id="UP000008898">
    <property type="component" value="Chromosome"/>
</dbReference>
<proteinExistence type="inferred from homology"/>
<dbReference type="OrthoDB" id="5694214at2"/>
<keyword evidence="9" id="KW-0449">Lipoprotein</keyword>
<reference evidence="9 10" key="2">
    <citation type="journal article" date="2012" name="Environ. Microbiol.">
        <title>Characterization of the first alginolytic operons in a marine bacterium: from their emergence in marine Flavobacteriia to their independent transfers to marine Proteobacteria and human gut Bacteroides.</title>
        <authorList>
            <person name="Thomas F."/>
            <person name="Barbeyron T."/>
            <person name="Tonon T."/>
            <person name="Genicot S."/>
            <person name="Czjzek M."/>
            <person name="Michel G."/>
        </authorList>
    </citation>
    <scope>NUCLEOTIDE SEQUENCE [LARGE SCALE GENOMIC DNA]</scope>
    <source>
        <strain evidence="10">DSM 12802 / CCUG 47099 / CIP 106680 / NCIMB 13871 / Dsij</strain>
    </source>
</reference>
<dbReference type="STRING" id="63186.ZOBELLIA_457"/>
<feature type="domain" description="SusD-like N-terminal" evidence="8">
    <location>
        <begin position="71"/>
        <end position="208"/>
    </location>
</feature>
<dbReference type="SUPFAM" id="SSF48452">
    <property type="entry name" value="TPR-like"/>
    <property type="match status" value="1"/>
</dbReference>
<dbReference type="InterPro" id="IPR012944">
    <property type="entry name" value="SusD_RagB_dom"/>
</dbReference>
<evidence type="ECO:0000256" key="6">
    <source>
        <dbReference type="SAM" id="SignalP"/>
    </source>
</evidence>
<evidence type="ECO:0000256" key="5">
    <source>
        <dbReference type="ARBA" id="ARBA00023237"/>
    </source>
</evidence>
<dbReference type="Gene3D" id="1.25.40.390">
    <property type="match status" value="1"/>
</dbReference>
<gene>
    <name evidence="9" type="ordered locus">zobellia_457</name>
</gene>
<dbReference type="HOGENOM" id="CLU_015553_1_4_10"/>
<accession>G0L0X8</accession>
<protein>
    <submittedName>
        <fullName evidence="9">SusD/RagB family lipoprotein</fullName>
    </submittedName>
</protein>
<feature type="chain" id="PRO_5003402163" evidence="6">
    <location>
        <begin position="24"/>
        <end position="564"/>
    </location>
</feature>
<dbReference type="GO" id="GO:0009279">
    <property type="term" value="C:cell outer membrane"/>
    <property type="evidence" value="ECO:0007669"/>
    <property type="project" value="UniProtKB-SubCell"/>
</dbReference>
<name>G0L0X8_ZOBGA</name>
<evidence type="ECO:0000256" key="2">
    <source>
        <dbReference type="ARBA" id="ARBA00006275"/>
    </source>
</evidence>
<keyword evidence="3 6" id="KW-0732">Signal</keyword>
<dbReference type="InterPro" id="IPR011990">
    <property type="entry name" value="TPR-like_helical_dom_sf"/>
</dbReference>
<dbReference type="Pfam" id="PF14322">
    <property type="entry name" value="SusD-like_3"/>
    <property type="match status" value="1"/>
</dbReference>
<dbReference type="PROSITE" id="PS51257">
    <property type="entry name" value="PROKAR_LIPOPROTEIN"/>
    <property type="match status" value="1"/>
</dbReference>
<keyword evidence="4" id="KW-0472">Membrane</keyword>
<evidence type="ECO:0000256" key="4">
    <source>
        <dbReference type="ARBA" id="ARBA00023136"/>
    </source>
</evidence>
<comment type="subcellular location">
    <subcellularLocation>
        <location evidence="1">Cell outer membrane</location>
    </subcellularLocation>
</comment>
<reference evidence="10" key="1">
    <citation type="submission" date="2009-07" db="EMBL/GenBank/DDBJ databases">
        <title>Complete genome sequence of Zobellia galactanivorans Dsij.</title>
        <authorList>
            <consortium name="Genoscope - CEA"/>
        </authorList>
    </citation>
    <scope>NUCLEOTIDE SEQUENCE [LARGE SCALE GENOMIC DNA]</scope>
    <source>
        <strain evidence="10">DSM 12802 / CCUG 47099 / CIP 106680 / NCIMB 13871 / Dsij</strain>
    </source>
</reference>
<feature type="domain" description="RagB/SusD" evidence="7">
    <location>
        <begin position="443"/>
        <end position="564"/>
    </location>
</feature>
<dbReference type="EMBL" id="FP476056">
    <property type="protein sequence ID" value="CAZ94530.1"/>
    <property type="molecule type" value="Genomic_DNA"/>
</dbReference>
<evidence type="ECO:0000259" key="8">
    <source>
        <dbReference type="Pfam" id="PF14322"/>
    </source>
</evidence>
<sequence length="564" mass="63464">MKSKYTHITIYILLLFLSVSCNEDDFLKEEPQDFFVTETAYKNIDQFQSSLIDLYAKTRAAIMGDGTNQFGAMAQYFGTDMFQEGRDEENQPTRFGNYANSYNPTNGNIVSFIWNDYYKIVANANTIIARIENSELTDSEKISVGAEAKFFRAFAYRYLVYHFGDVPLLTEEIAEPKTDFTRDSKEDVLNLMVQDFSDAAAGLSDITEVEDGRLHNLVAQHYLAETYISLGEYGQAITAASVVIDNPATSLMTERFGSLASDTEGNVYYDLFRVGNQNRSSGNTEALWVAQMEVDVPGGLLSTSSAGPANLERMHGPLSWTLVDPDGNPGTIGPSSTLNSGGRGIVWIKLTKFWEKDIWGDDYDIDIRSQRINLFRDPVYDNPESAYFGMSMLENPPANNVLDDEPWRITPYLTKVTTIGQHPDNLYADKEKMLLKNSAGSTFRDRYFLRLAATYLLRAEAYHLNGDNANAAIDINKIRARSNGSLINANEVSIDYILDERGRELSFEEPRRLVLHRTGKLVERVRLQNSFNTDDIQDFHNLAPIPLSNIEANVTGELKQNPGY</sequence>
<feature type="signal peptide" evidence="6">
    <location>
        <begin position="1"/>
        <end position="23"/>
    </location>
</feature>
<evidence type="ECO:0000313" key="10">
    <source>
        <dbReference type="Proteomes" id="UP000008898"/>
    </source>
</evidence>
<evidence type="ECO:0000256" key="1">
    <source>
        <dbReference type="ARBA" id="ARBA00004442"/>
    </source>
</evidence>
<organism evidence="9 10">
    <name type="scientific">Zobellia galactanivorans (strain DSM 12802 / CCUG 47099 / CIP 106680 / NCIMB 13871 / Dsij)</name>
    <dbReference type="NCBI Taxonomy" id="63186"/>
    <lineage>
        <taxon>Bacteria</taxon>
        <taxon>Pseudomonadati</taxon>
        <taxon>Bacteroidota</taxon>
        <taxon>Flavobacteriia</taxon>
        <taxon>Flavobacteriales</taxon>
        <taxon>Flavobacteriaceae</taxon>
        <taxon>Zobellia</taxon>
    </lineage>
</organism>
<keyword evidence="5" id="KW-0998">Cell outer membrane</keyword>
<dbReference type="Pfam" id="PF07980">
    <property type="entry name" value="SusD_RagB"/>
    <property type="match status" value="1"/>
</dbReference>
<keyword evidence="10" id="KW-1185">Reference proteome</keyword>
<comment type="similarity">
    <text evidence="2">Belongs to the SusD family.</text>
</comment>
<dbReference type="InterPro" id="IPR033985">
    <property type="entry name" value="SusD-like_N"/>
</dbReference>
<evidence type="ECO:0000259" key="7">
    <source>
        <dbReference type="Pfam" id="PF07980"/>
    </source>
</evidence>
<dbReference type="RefSeq" id="WP_013991842.1">
    <property type="nucleotide sequence ID" value="NC_015844.1"/>
</dbReference>
<evidence type="ECO:0000313" key="9">
    <source>
        <dbReference type="EMBL" id="CAZ94530.1"/>
    </source>
</evidence>
<dbReference type="AlphaFoldDB" id="G0L0X8"/>
<dbReference type="KEGG" id="zga:ZOBELLIA_457"/>